<comment type="pathway">
    <text evidence="2 12">Cofactor biosynthesis; NAD(+) biosynthesis; iminoaspartate from L-aspartate (oxidase route): step 1/1.</text>
</comment>
<accession>A0A1I5CL46</accession>
<dbReference type="Pfam" id="PF00890">
    <property type="entry name" value="FAD_binding_2"/>
    <property type="match status" value="1"/>
</dbReference>
<dbReference type="PANTHER" id="PTHR42716">
    <property type="entry name" value="L-ASPARTATE OXIDASE"/>
    <property type="match status" value="1"/>
</dbReference>
<dbReference type="SUPFAM" id="SSF51905">
    <property type="entry name" value="FAD/NAD(P)-binding domain"/>
    <property type="match status" value="1"/>
</dbReference>
<evidence type="ECO:0000256" key="2">
    <source>
        <dbReference type="ARBA" id="ARBA00004950"/>
    </source>
</evidence>
<keyword evidence="7 12" id="KW-0274">FAD</keyword>
<dbReference type="PANTHER" id="PTHR42716:SF2">
    <property type="entry name" value="L-ASPARTATE OXIDASE, CHLOROPLASTIC"/>
    <property type="match status" value="1"/>
</dbReference>
<dbReference type="InterPro" id="IPR036188">
    <property type="entry name" value="FAD/NAD-bd_sf"/>
</dbReference>
<organism evidence="14 15">
    <name type="scientific">Salegentibacter flavus</name>
    <dbReference type="NCBI Taxonomy" id="287099"/>
    <lineage>
        <taxon>Bacteria</taxon>
        <taxon>Pseudomonadati</taxon>
        <taxon>Bacteroidota</taxon>
        <taxon>Flavobacteriia</taxon>
        <taxon>Flavobacteriales</taxon>
        <taxon>Flavobacteriaceae</taxon>
        <taxon>Salegentibacter</taxon>
    </lineage>
</organism>
<comment type="similarity">
    <text evidence="3 12">Belongs to the FAD-dependent oxidoreductase 2 family. NadB subfamily.</text>
</comment>
<dbReference type="GO" id="GO:0009435">
    <property type="term" value="P:NAD+ biosynthetic process"/>
    <property type="evidence" value="ECO:0007669"/>
    <property type="project" value="UniProtKB-UniPathway"/>
</dbReference>
<comment type="catalytic activity">
    <reaction evidence="9">
        <text>L-aspartate + O2 = iminosuccinate + H2O2</text>
        <dbReference type="Rhea" id="RHEA:25876"/>
        <dbReference type="ChEBI" id="CHEBI:15379"/>
        <dbReference type="ChEBI" id="CHEBI:16240"/>
        <dbReference type="ChEBI" id="CHEBI:29991"/>
        <dbReference type="ChEBI" id="CHEBI:77875"/>
        <dbReference type="EC" id="1.4.3.16"/>
    </reaction>
    <physiologicalReaction direction="left-to-right" evidence="9">
        <dbReference type="Rhea" id="RHEA:25877"/>
    </physiologicalReaction>
</comment>
<dbReference type="PIRSF" id="PIRSF000171">
    <property type="entry name" value="SDHA_APRA_LASPO"/>
    <property type="match status" value="1"/>
</dbReference>
<dbReference type="Gene3D" id="3.50.50.60">
    <property type="entry name" value="FAD/NAD(P)-binding domain"/>
    <property type="match status" value="1"/>
</dbReference>
<comment type="function">
    <text evidence="12">Catalyzes the oxidation of L-aspartate to iminoaspartate.</text>
</comment>
<evidence type="ECO:0000256" key="8">
    <source>
        <dbReference type="ARBA" id="ARBA00023002"/>
    </source>
</evidence>
<keyword evidence="15" id="KW-1185">Reference proteome</keyword>
<dbReference type="RefSeq" id="WP_093410944.1">
    <property type="nucleotide sequence ID" value="NZ_FOVL01000022.1"/>
</dbReference>
<dbReference type="FunFam" id="3.90.700.10:FF:000002">
    <property type="entry name" value="L-aspartate oxidase"/>
    <property type="match status" value="1"/>
</dbReference>
<name>A0A1I5CL46_9FLAO</name>
<dbReference type="AlphaFoldDB" id="A0A1I5CL46"/>
<evidence type="ECO:0000256" key="11">
    <source>
        <dbReference type="PIRSR" id="PIRSR000171-1"/>
    </source>
</evidence>
<sequence>MKKVSDVLIIGSGIAGLSFAIKIAESRPDLSVLILTKSAGEESNTARAQGGIAVVLNKLKDSFDQHIEDTMKAGKGLSNRKVVEMVVSQAPARLEELMAWGASFDKNNNGELELGLEGGHSQARIVHHRDLTGLEMETTLLKKVAALPNISIQDHYFVTDLLTIGEKEQTKCIGVKAIDKNRNKFIPIQTRITFLATGGSGMIFGNTTNPSVATADGVAIANRVGARIKDMDFIQFHPTALYEPDKHPLFLISEAVRGFGAYVVNKAGKRFLFKYDSRGELATRDIVSSAIVKELEESREESVFLDCRHLYSKDFERHFPTIVSYCNSVGINPENDLIPIVPAAHYQCGGIEVDSNARTSIKNLHASGECAYTGLHGANRLASNSLLEALVYSHQAFENLINEIDKIEMFGLQTFESELDEIEEITVSIERKLYRLNELMGYEAVQGTDLALKEGVLEELLQLKTEINTEGKFSVAFYELKNMTEVAILILEESISRLQSLLKNAKKLIGN</sequence>
<keyword evidence="8 12" id="KW-0560">Oxidoreductase</keyword>
<evidence type="ECO:0000256" key="4">
    <source>
        <dbReference type="ARBA" id="ARBA00012173"/>
    </source>
</evidence>
<dbReference type="EMBL" id="FOVL01000022">
    <property type="protein sequence ID" value="SFN87602.1"/>
    <property type="molecule type" value="Genomic_DNA"/>
</dbReference>
<dbReference type="NCBIfam" id="TIGR00551">
    <property type="entry name" value="nadB"/>
    <property type="match status" value="1"/>
</dbReference>
<gene>
    <name evidence="14" type="ORF">SAMN05660413_02902</name>
</gene>
<dbReference type="PRINTS" id="PR00368">
    <property type="entry name" value="FADPNR"/>
</dbReference>
<feature type="domain" description="FAD-dependent oxidoreductase 2 FAD-binding" evidence="13">
    <location>
        <begin position="6"/>
        <end position="386"/>
    </location>
</feature>
<proteinExistence type="inferred from homology"/>
<keyword evidence="6 12" id="KW-0662">Pyridine nucleotide biosynthesis</keyword>
<feature type="active site" description="Proton acceptor" evidence="11">
    <location>
        <position position="284"/>
    </location>
</feature>
<dbReference type="UniPathway" id="UPA00253">
    <property type="reaction ID" value="UER00326"/>
</dbReference>
<evidence type="ECO:0000256" key="5">
    <source>
        <dbReference type="ARBA" id="ARBA00022630"/>
    </source>
</evidence>
<evidence type="ECO:0000256" key="9">
    <source>
        <dbReference type="ARBA" id="ARBA00048305"/>
    </source>
</evidence>
<evidence type="ECO:0000313" key="14">
    <source>
        <dbReference type="EMBL" id="SFN87602.1"/>
    </source>
</evidence>
<dbReference type="SUPFAM" id="SSF56425">
    <property type="entry name" value="Succinate dehydrogenase/fumarate reductase flavoprotein, catalytic domain"/>
    <property type="match status" value="1"/>
</dbReference>
<dbReference type="STRING" id="287099.SAMN05660413_02902"/>
<dbReference type="Gene3D" id="3.90.700.10">
    <property type="entry name" value="Succinate dehydrogenase/fumarate reductase flavoprotein, catalytic domain"/>
    <property type="match status" value="1"/>
</dbReference>
<comment type="subcellular location">
    <subcellularLocation>
        <location evidence="12">Cytoplasm</location>
    </subcellularLocation>
</comment>
<dbReference type="InterPro" id="IPR027477">
    <property type="entry name" value="Succ_DH/fumarate_Rdtase_cat_sf"/>
</dbReference>
<dbReference type="InterPro" id="IPR003953">
    <property type="entry name" value="FAD-dep_OxRdtase_2_FAD-bd"/>
</dbReference>
<keyword evidence="5 12" id="KW-0285">Flavoprotein</keyword>
<comment type="cofactor">
    <cofactor evidence="1 12">
        <name>FAD</name>
        <dbReference type="ChEBI" id="CHEBI:57692"/>
    </cofactor>
</comment>
<evidence type="ECO:0000256" key="12">
    <source>
        <dbReference type="RuleBase" id="RU362049"/>
    </source>
</evidence>
<dbReference type="GO" id="GO:0005737">
    <property type="term" value="C:cytoplasm"/>
    <property type="evidence" value="ECO:0007669"/>
    <property type="project" value="UniProtKB-SubCell"/>
</dbReference>
<reference evidence="14 15" key="1">
    <citation type="submission" date="2016-10" db="EMBL/GenBank/DDBJ databases">
        <authorList>
            <person name="de Groot N.N."/>
        </authorList>
    </citation>
    <scope>NUCLEOTIDE SEQUENCE [LARGE SCALE GENOMIC DNA]</scope>
    <source>
        <strain evidence="14 15">DSM 17794</strain>
    </source>
</reference>
<dbReference type="OrthoDB" id="9806724at2"/>
<protein>
    <recommendedName>
        <fullName evidence="4 10">L-aspartate oxidase</fullName>
        <ecNumber evidence="4 10">1.4.3.16</ecNumber>
    </recommendedName>
</protein>
<evidence type="ECO:0000256" key="6">
    <source>
        <dbReference type="ARBA" id="ARBA00022642"/>
    </source>
</evidence>
<dbReference type="Proteomes" id="UP000199153">
    <property type="component" value="Unassembled WGS sequence"/>
</dbReference>
<evidence type="ECO:0000313" key="15">
    <source>
        <dbReference type="Proteomes" id="UP000199153"/>
    </source>
</evidence>
<dbReference type="GO" id="GO:0008734">
    <property type="term" value="F:L-aspartate oxidase activity"/>
    <property type="evidence" value="ECO:0007669"/>
    <property type="project" value="UniProtKB-UniRule"/>
</dbReference>
<evidence type="ECO:0000256" key="10">
    <source>
        <dbReference type="NCBIfam" id="TIGR00551"/>
    </source>
</evidence>
<evidence type="ECO:0000256" key="7">
    <source>
        <dbReference type="ARBA" id="ARBA00022827"/>
    </source>
</evidence>
<evidence type="ECO:0000259" key="13">
    <source>
        <dbReference type="Pfam" id="PF00890"/>
    </source>
</evidence>
<dbReference type="InterPro" id="IPR005288">
    <property type="entry name" value="NadB"/>
</dbReference>
<evidence type="ECO:0000256" key="3">
    <source>
        <dbReference type="ARBA" id="ARBA00008562"/>
    </source>
</evidence>
<evidence type="ECO:0000256" key="1">
    <source>
        <dbReference type="ARBA" id="ARBA00001974"/>
    </source>
</evidence>
<dbReference type="EC" id="1.4.3.16" evidence="4 10"/>